<evidence type="ECO:0000313" key="2">
    <source>
        <dbReference type="EMBL" id="MBD3918524.1"/>
    </source>
</evidence>
<evidence type="ECO:0008006" key="4">
    <source>
        <dbReference type="Google" id="ProtNLM"/>
    </source>
</evidence>
<protein>
    <recommendedName>
        <fullName evidence="4">ABC transporter permease</fullName>
    </recommendedName>
</protein>
<sequence length="156" mass="17044">MTRTKLWKWYFNLFIRTPIAALFFIVALIAGLTLLINSITVREYASVQAQPMDTQDGTSVTMLAAKLDRMQAEADLKAGDAVVWYVGNSGERYDGEVASIEAGGVGSSVLIRTDASQWKLAVKEAKTDSPSITVDIPIGRQSVKEKLFGRKGGDEQ</sequence>
<comment type="caution">
    <text evidence="2">The sequence shown here is derived from an EMBL/GenBank/DDBJ whole genome shotgun (WGS) entry which is preliminary data.</text>
</comment>
<dbReference type="EMBL" id="JACXZA010000001">
    <property type="protein sequence ID" value="MBD3918524.1"/>
    <property type="molecule type" value="Genomic_DNA"/>
</dbReference>
<dbReference type="RefSeq" id="WP_191202708.1">
    <property type="nucleotide sequence ID" value="NZ_JACXZA010000001.1"/>
</dbReference>
<name>A0ABR8MVH1_9BACL</name>
<keyword evidence="1" id="KW-1133">Transmembrane helix</keyword>
<gene>
    <name evidence="2" type="ORF">H8B09_07135</name>
</gene>
<keyword evidence="1" id="KW-0812">Transmembrane</keyword>
<reference evidence="2 3" key="1">
    <citation type="submission" date="2020-09" db="EMBL/GenBank/DDBJ databases">
        <title>Paenibacillus sp. strain PR3 16S rRNA gene Genome sequencing and assembly.</title>
        <authorList>
            <person name="Kim J."/>
        </authorList>
    </citation>
    <scope>NUCLEOTIDE SEQUENCE [LARGE SCALE GENOMIC DNA]</scope>
    <source>
        <strain evidence="2 3">PR3</strain>
    </source>
</reference>
<feature type="transmembrane region" description="Helical" evidence="1">
    <location>
        <begin position="13"/>
        <end position="36"/>
    </location>
</feature>
<keyword evidence="1" id="KW-0472">Membrane</keyword>
<accession>A0ABR8MVH1</accession>
<dbReference type="Proteomes" id="UP000609346">
    <property type="component" value="Unassembled WGS sequence"/>
</dbReference>
<organism evidence="2 3">
    <name type="scientific">Paenibacillus terricola</name>
    <dbReference type="NCBI Taxonomy" id="2763503"/>
    <lineage>
        <taxon>Bacteria</taxon>
        <taxon>Bacillati</taxon>
        <taxon>Bacillota</taxon>
        <taxon>Bacilli</taxon>
        <taxon>Bacillales</taxon>
        <taxon>Paenibacillaceae</taxon>
        <taxon>Paenibacillus</taxon>
    </lineage>
</organism>
<proteinExistence type="predicted"/>
<keyword evidence="3" id="KW-1185">Reference proteome</keyword>
<evidence type="ECO:0000313" key="3">
    <source>
        <dbReference type="Proteomes" id="UP000609346"/>
    </source>
</evidence>
<evidence type="ECO:0000256" key="1">
    <source>
        <dbReference type="SAM" id="Phobius"/>
    </source>
</evidence>